<sequence length="809" mass="88760">MLGTTATIVTTLAIMAPTGSPAFAQTPAAPPPAGRDTAALAESRSFAIPPGPLAQTLNRFADEAGLQLVMGAETTRDRRSPGLSGRATPPEAMNRLLAGTGLGFRFTGPRAVTVYDPRLAPPGFAQSDGIPLDPLVVEGEGDGTGRYVAGRATGGTKTSTPIIEIPQAVSVVTRQQIDEQQPQSVAEALRYTAGVFTQPYGFDNRFDQFMARGFNLTTRGVYRDGMRMPVINWSGWSYEPYGLERIEVVKGPSSVMYGQNPPGGLVNEVTKRPTATPFREIELRYGSFDQKQAAFDLGGPIDRDGHWLYRITGVVRDGDTQIDFAKDDRTFIAPALTWKPNDATTLTILASHQRDRQGSTFTGLPYVGTLVPSPWGTIPRSRFVGDPDFDKVNRDQTSIGYLFEHRLNNDWTVRQNLRYGDLKTDWAIVYNNALLADQRTISRYGFTVDGHLTSFTVDTSVEGKFRTGLLAHTLLIGTDYLRFESTDKVGLGYGTNLDLYNPVYSNVAPTIYSYMDQDEVQRQLGVYAQDQIKIADKWLLTLGARRDSAHNTIDKRPTFLVPSPTDSDQHDRATTWRAALGYEFDIGLVPYLSYSESFQPTAGTDRLGNAFQPTTGTQYEAGVKYQPLGSNMLITAAVYELTQQNALTVDPVNTVFNVQTGEIRSRGIEIEGQASLPSGWKLLSAFTYNKVEVTQDNDAALVGRAPVATPEYMASGWADYTVQQGFAKGFGLGGGVRYVGPSFGDQYNTIRNPGFVLADAIVHYDIASWRFAINATNLFDKEYVICNGGSNACSYGYGRRVVASVRYRW</sequence>
<feature type="chain" id="PRO_5045643419" evidence="17">
    <location>
        <begin position="25"/>
        <end position="809"/>
    </location>
</feature>
<dbReference type="PANTHER" id="PTHR32552:SF68">
    <property type="entry name" value="FERRICHROME OUTER MEMBRANE TRANSPORTER_PHAGE RECEPTOR"/>
    <property type="match status" value="1"/>
</dbReference>
<protein>
    <submittedName>
        <fullName evidence="19">TonB-dependent siderophore receptor</fullName>
    </submittedName>
</protein>
<evidence type="ECO:0000256" key="16">
    <source>
        <dbReference type="SAM" id="MobiDB-lite"/>
    </source>
</evidence>
<feature type="signal peptide" evidence="17">
    <location>
        <begin position="1"/>
        <end position="24"/>
    </location>
</feature>
<dbReference type="CDD" id="cd01347">
    <property type="entry name" value="ligand_gated_channel"/>
    <property type="match status" value="1"/>
</dbReference>
<dbReference type="Pfam" id="PF07715">
    <property type="entry name" value="Plug"/>
    <property type="match status" value="1"/>
</dbReference>
<reference evidence="19" key="1">
    <citation type="journal article" date="2023" name="Microbiol Resour">
        <title>Genome Sequences of Rhodoplanes serenus and Two Thermotolerant Strains, Rhodoplanes tepidamans and 'Rhodoplanes cryptolactis,' Further Refine the Genus.</title>
        <authorList>
            <person name="Rayyan A.A."/>
            <person name="Kyndt J.A."/>
        </authorList>
    </citation>
    <scope>NUCLEOTIDE SEQUENCE</scope>
    <source>
        <strain evidence="19">DSM 9987</strain>
    </source>
</reference>
<evidence type="ECO:0000256" key="6">
    <source>
        <dbReference type="ARBA" id="ARBA00022692"/>
    </source>
</evidence>
<evidence type="ECO:0000256" key="13">
    <source>
        <dbReference type="ARBA" id="ARBA00023237"/>
    </source>
</evidence>
<keyword evidence="3 14" id="KW-0813">Transport</keyword>
<evidence type="ECO:0000259" key="18">
    <source>
        <dbReference type="SMART" id="SM00965"/>
    </source>
</evidence>
<dbReference type="NCBIfam" id="TIGR01783">
    <property type="entry name" value="TonB-siderophor"/>
    <property type="match status" value="1"/>
</dbReference>
<evidence type="ECO:0000256" key="10">
    <source>
        <dbReference type="ARBA" id="ARBA00023077"/>
    </source>
</evidence>
<evidence type="ECO:0000256" key="2">
    <source>
        <dbReference type="ARBA" id="ARBA00009810"/>
    </source>
</evidence>
<dbReference type="Gene3D" id="3.55.50.30">
    <property type="match status" value="1"/>
</dbReference>
<keyword evidence="10 15" id="KW-0798">TonB box</keyword>
<keyword evidence="8" id="KW-0408">Iron</keyword>
<keyword evidence="13 14" id="KW-0998">Cell outer membrane</keyword>
<feature type="domain" description="Secretin/TonB short N-terminal" evidence="18">
    <location>
        <begin position="66"/>
        <end position="117"/>
    </location>
</feature>
<evidence type="ECO:0000256" key="12">
    <source>
        <dbReference type="ARBA" id="ARBA00023170"/>
    </source>
</evidence>
<dbReference type="Gene3D" id="2.170.130.10">
    <property type="entry name" value="TonB-dependent receptor, plug domain"/>
    <property type="match status" value="1"/>
</dbReference>
<evidence type="ECO:0000256" key="11">
    <source>
        <dbReference type="ARBA" id="ARBA00023136"/>
    </source>
</evidence>
<comment type="subcellular location">
    <subcellularLocation>
        <location evidence="1 14">Cell outer membrane</location>
        <topology evidence="1 14">Multi-pass membrane protein</topology>
    </subcellularLocation>
</comment>
<keyword evidence="9" id="KW-0406">Ion transport</keyword>
<keyword evidence="20" id="KW-1185">Reference proteome</keyword>
<dbReference type="Gene3D" id="2.40.170.20">
    <property type="entry name" value="TonB-dependent receptor, beta-barrel domain"/>
    <property type="match status" value="1"/>
</dbReference>
<dbReference type="InterPro" id="IPR000531">
    <property type="entry name" value="Beta-barrel_TonB"/>
</dbReference>
<reference evidence="19" key="2">
    <citation type="submission" date="2023-02" db="EMBL/GenBank/DDBJ databases">
        <authorList>
            <person name="Rayyan A."/>
            <person name="Meyer T."/>
            <person name="Kyndt J.A."/>
        </authorList>
    </citation>
    <scope>NUCLEOTIDE SEQUENCE</scope>
    <source>
        <strain evidence="19">DSM 9987</strain>
    </source>
</reference>
<accession>A0ABT5J769</accession>
<dbReference type="InterPro" id="IPR037066">
    <property type="entry name" value="Plug_dom_sf"/>
</dbReference>
<proteinExistence type="inferred from homology"/>
<feature type="region of interest" description="Disordered" evidence="16">
    <location>
        <begin position="20"/>
        <end position="39"/>
    </location>
</feature>
<evidence type="ECO:0000256" key="17">
    <source>
        <dbReference type="SAM" id="SignalP"/>
    </source>
</evidence>
<keyword evidence="11 14" id="KW-0472">Membrane</keyword>
<evidence type="ECO:0000256" key="15">
    <source>
        <dbReference type="RuleBase" id="RU003357"/>
    </source>
</evidence>
<evidence type="ECO:0000256" key="8">
    <source>
        <dbReference type="ARBA" id="ARBA00023004"/>
    </source>
</evidence>
<dbReference type="RefSeq" id="WP_272775714.1">
    <property type="nucleotide sequence ID" value="NZ_JAQQLI010000004.1"/>
</dbReference>
<comment type="caution">
    <text evidence="19">The sequence shown here is derived from an EMBL/GenBank/DDBJ whole genome shotgun (WGS) entry which is preliminary data.</text>
</comment>
<dbReference type="EMBL" id="JAQQLI010000004">
    <property type="protein sequence ID" value="MDC7784865.1"/>
    <property type="molecule type" value="Genomic_DNA"/>
</dbReference>
<keyword evidence="4 14" id="KW-1134">Transmembrane beta strand</keyword>
<dbReference type="InterPro" id="IPR010105">
    <property type="entry name" value="TonB_sidphr_rcpt"/>
</dbReference>
<dbReference type="PROSITE" id="PS52016">
    <property type="entry name" value="TONB_DEPENDENT_REC_3"/>
    <property type="match status" value="1"/>
</dbReference>
<dbReference type="Pfam" id="PF00593">
    <property type="entry name" value="TonB_dep_Rec_b-barrel"/>
    <property type="match status" value="1"/>
</dbReference>
<dbReference type="InterPro" id="IPR012910">
    <property type="entry name" value="Plug_dom"/>
</dbReference>
<organism evidence="19 20">
    <name type="scientific">Rhodoplanes tepidamans</name>
    <name type="common">Rhodoplanes cryptolactis</name>
    <dbReference type="NCBI Taxonomy" id="200616"/>
    <lineage>
        <taxon>Bacteria</taxon>
        <taxon>Pseudomonadati</taxon>
        <taxon>Pseudomonadota</taxon>
        <taxon>Alphaproteobacteria</taxon>
        <taxon>Hyphomicrobiales</taxon>
        <taxon>Nitrobacteraceae</taxon>
        <taxon>Rhodoplanes</taxon>
    </lineage>
</organism>
<evidence type="ECO:0000313" key="20">
    <source>
        <dbReference type="Proteomes" id="UP001165652"/>
    </source>
</evidence>
<gene>
    <name evidence="19" type="ORF">PQJ73_04145</name>
</gene>
<keyword evidence="7 17" id="KW-0732">Signal</keyword>
<keyword evidence="12 19" id="KW-0675">Receptor</keyword>
<evidence type="ECO:0000256" key="4">
    <source>
        <dbReference type="ARBA" id="ARBA00022452"/>
    </source>
</evidence>
<dbReference type="InterPro" id="IPR011662">
    <property type="entry name" value="Secretin/TonB_short_N"/>
</dbReference>
<evidence type="ECO:0000256" key="3">
    <source>
        <dbReference type="ARBA" id="ARBA00022448"/>
    </source>
</evidence>
<comment type="similarity">
    <text evidence="2 14 15">Belongs to the TonB-dependent receptor family.</text>
</comment>
<evidence type="ECO:0000256" key="1">
    <source>
        <dbReference type="ARBA" id="ARBA00004571"/>
    </source>
</evidence>
<evidence type="ECO:0000256" key="14">
    <source>
        <dbReference type="PROSITE-ProRule" id="PRU01360"/>
    </source>
</evidence>
<dbReference type="Proteomes" id="UP001165652">
    <property type="component" value="Unassembled WGS sequence"/>
</dbReference>
<name>A0ABT5J769_RHOTP</name>
<evidence type="ECO:0000313" key="19">
    <source>
        <dbReference type="EMBL" id="MDC7784865.1"/>
    </source>
</evidence>
<dbReference type="InterPro" id="IPR039426">
    <property type="entry name" value="TonB-dep_rcpt-like"/>
</dbReference>
<evidence type="ECO:0000256" key="5">
    <source>
        <dbReference type="ARBA" id="ARBA00022496"/>
    </source>
</evidence>
<dbReference type="SMART" id="SM00965">
    <property type="entry name" value="STN"/>
    <property type="match status" value="1"/>
</dbReference>
<dbReference type="InterPro" id="IPR036942">
    <property type="entry name" value="Beta-barrel_TonB_sf"/>
</dbReference>
<keyword evidence="6 14" id="KW-0812">Transmembrane</keyword>
<evidence type="ECO:0000256" key="9">
    <source>
        <dbReference type="ARBA" id="ARBA00023065"/>
    </source>
</evidence>
<dbReference type="PANTHER" id="PTHR32552">
    <property type="entry name" value="FERRICHROME IRON RECEPTOR-RELATED"/>
    <property type="match status" value="1"/>
</dbReference>
<dbReference type="Pfam" id="PF07660">
    <property type="entry name" value="STN"/>
    <property type="match status" value="1"/>
</dbReference>
<evidence type="ECO:0000256" key="7">
    <source>
        <dbReference type="ARBA" id="ARBA00022729"/>
    </source>
</evidence>
<keyword evidence="5" id="KW-0410">Iron transport</keyword>
<dbReference type="SUPFAM" id="SSF56935">
    <property type="entry name" value="Porins"/>
    <property type="match status" value="1"/>
</dbReference>